<feature type="region of interest" description="Disordered" evidence="1">
    <location>
        <begin position="499"/>
        <end position="536"/>
    </location>
</feature>
<proteinExistence type="predicted"/>
<evidence type="ECO:0000256" key="1">
    <source>
        <dbReference type="SAM" id="MobiDB-lite"/>
    </source>
</evidence>
<dbReference type="AlphaFoldDB" id="A0A6A4IEJ1"/>
<name>A0A6A4IEJ1_9AGAR</name>
<accession>A0A6A4IEJ1</accession>
<evidence type="ECO:0000313" key="3">
    <source>
        <dbReference type="Proteomes" id="UP000799118"/>
    </source>
</evidence>
<sequence length="556" mass="64637">MAHISEDWPGNGIIQQLVQKACGQFVYASTVLKYVGDYDGFPIERLEIILKITVPDDFDSPYPDLDLLYMQILSVCAQRELLLDVLAHVMRPADIFLDRRYEQTSSMIIEGLFSLPKGKVWVLLSRLHSVLLIPENDHDDITVRYASFIDFLTDRKRSGKYFIDTDKKAQHELVLFYLLKIILKSTVDNWKYHFECAQSEFNNYACSFWGAHFQNIENSFSSRLLSALNQVDLCGLLNTTLQYKKTSLKIFIDTLQSCLNNFRCVVQWAHALQQNSNCLPILDILIRQYRVFNFGFRIPIPSSLNTQARENLMVAILVLKTHLILYQPSRGGWYEADKLRSEMTYSLLTRLPDHPRWDWDVRIIMRSPWPVSLPILPLSMNPPQFNYDLWNKHLDNLTMIPVNYAECHKEMGLQCIWILSGMSYYVPDVILYARDHWINHILNARPSDEILQVVLDNMALLNKEDVRKALKWAEGAEESQEKLTQELIMRIWRRLKPQVASDGSGRGADSESVDERASQNKAKPNSIVEKPTKSVDVDQLSEKKVKHRWMEKLRCF</sequence>
<gene>
    <name evidence="2" type="ORF">BT96DRAFT_234891</name>
</gene>
<evidence type="ECO:0000313" key="2">
    <source>
        <dbReference type="EMBL" id="KAE9410692.1"/>
    </source>
</evidence>
<protein>
    <submittedName>
        <fullName evidence="2">Uncharacterized protein</fullName>
    </submittedName>
</protein>
<dbReference type="EMBL" id="ML769384">
    <property type="protein sequence ID" value="KAE9410692.1"/>
    <property type="molecule type" value="Genomic_DNA"/>
</dbReference>
<dbReference type="OrthoDB" id="4760524at2759"/>
<reference evidence="2" key="1">
    <citation type="journal article" date="2019" name="Environ. Microbiol.">
        <title>Fungal ecological strategies reflected in gene transcription - a case study of two litter decomposers.</title>
        <authorList>
            <person name="Barbi F."/>
            <person name="Kohler A."/>
            <person name="Barry K."/>
            <person name="Baskaran P."/>
            <person name="Daum C."/>
            <person name="Fauchery L."/>
            <person name="Ihrmark K."/>
            <person name="Kuo A."/>
            <person name="LaButti K."/>
            <person name="Lipzen A."/>
            <person name="Morin E."/>
            <person name="Grigoriev I.V."/>
            <person name="Henrissat B."/>
            <person name="Lindahl B."/>
            <person name="Martin F."/>
        </authorList>
    </citation>
    <scope>NUCLEOTIDE SEQUENCE</scope>
    <source>
        <strain evidence="2">JB14</strain>
    </source>
</reference>
<keyword evidence="3" id="KW-1185">Reference proteome</keyword>
<dbReference type="Proteomes" id="UP000799118">
    <property type="component" value="Unassembled WGS sequence"/>
</dbReference>
<organism evidence="2 3">
    <name type="scientific">Gymnopus androsaceus JB14</name>
    <dbReference type="NCBI Taxonomy" id="1447944"/>
    <lineage>
        <taxon>Eukaryota</taxon>
        <taxon>Fungi</taxon>
        <taxon>Dikarya</taxon>
        <taxon>Basidiomycota</taxon>
        <taxon>Agaricomycotina</taxon>
        <taxon>Agaricomycetes</taxon>
        <taxon>Agaricomycetidae</taxon>
        <taxon>Agaricales</taxon>
        <taxon>Marasmiineae</taxon>
        <taxon>Omphalotaceae</taxon>
        <taxon>Gymnopus</taxon>
    </lineage>
</organism>